<dbReference type="AlphaFoldDB" id="A0A371I9W6"/>
<name>A0A371I9W6_MUCPR</name>
<comment type="caution">
    <text evidence="1">The sequence shown here is derived from an EMBL/GenBank/DDBJ whole genome shotgun (WGS) entry which is preliminary data.</text>
</comment>
<dbReference type="EMBL" id="QJKJ01000566">
    <property type="protein sequence ID" value="RDY11833.1"/>
    <property type="molecule type" value="Genomic_DNA"/>
</dbReference>
<accession>A0A371I9W6</accession>
<keyword evidence="2" id="KW-1185">Reference proteome</keyword>
<evidence type="ECO:0000313" key="2">
    <source>
        <dbReference type="Proteomes" id="UP000257109"/>
    </source>
</evidence>
<gene>
    <name evidence="1" type="ORF">CR513_03453</name>
</gene>
<reference evidence="1" key="1">
    <citation type="submission" date="2018-05" db="EMBL/GenBank/DDBJ databases">
        <title>Draft genome of Mucuna pruriens seed.</title>
        <authorList>
            <person name="Nnadi N.E."/>
            <person name="Vos R."/>
            <person name="Hasami M.H."/>
            <person name="Devisetty U.K."/>
            <person name="Aguiy J.C."/>
        </authorList>
    </citation>
    <scope>NUCLEOTIDE SEQUENCE [LARGE SCALE GENOMIC DNA]</scope>
    <source>
        <strain evidence="1">JCA_2017</strain>
    </source>
</reference>
<protein>
    <submittedName>
        <fullName evidence="1">Uncharacterized protein</fullName>
    </submittedName>
</protein>
<evidence type="ECO:0000313" key="1">
    <source>
        <dbReference type="EMBL" id="RDY11833.1"/>
    </source>
</evidence>
<sequence>MINYKKNLIINATSSPFVSCFYYNGKCHIAFLYRNIRRYGIPSGKYTWIPKESKLLTNLKGSIEKFVCLQPKISLWYLDSGCLNMTGDKTNFSNLSPLEEYYVNYGNNNQ</sequence>
<organism evidence="1 2">
    <name type="scientific">Mucuna pruriens</name>
    <name type="common">Velvet bean</name>
    <name type="synonym">Dolichos pruriens</name>
    <dbReference type="NCBI Taxonomy" id="157652"/>
    <lineage>
        <taxon>Eukaryota</taxon>
        <taxon>Viridiplantae</taxon>
        <taxon>Streptophyta</taxon>
        <taxon>Embryophyta</taxon>
        <taxon>Tracheophyta</taxon>
        <taxon>Spermatophyta</taxon>
        <taxon>Magnoliopsida</taxon>
        <taxon>eudicotyledons</taxon>
        <taxon>Gunneridae</taxon>
        <taxon>Pentapetalae</taxon>
        <taxon>rosids</taxon>
        <taxon>fabids</taxon>
        <taxon>Fabales</taxon>
        <taxon>Fabaceae</taxon>
        <taxon>Papilionoideae</taxon>
        <taxon>50 kb inversion clade</taxon>
        <taxon>NPAAA clade</taxon>
        <taxon>indigoferoid/millettioid clade</taxon>
        <taxon>Phaseoleae</taxon>
        <taxon>Mucuna</taxon>
    </lineage>
</organism>
<dbReference type="Proteomes" id="UP000257109">
    <property type="component" value="Unassembled WGS sequence"/>
</dbReference>
<feature type="non-terminal residue" evidence="1">
    <location>
        <position position="1"/>
    </location>
</feature>
<proteinExistence type="predicted"/>